<sequence length="171" mass="18527">MGITSKVVKFPGKDLKNLQILILLTRREARASLTYTGGKLPVPHDPRIRIIPSQLAQQGNERNFLIDGAGIRRAAVFVQSAFIAHPEAMVIPSAGMCADVVHRTAAVNDTIAGDVEMITDIGKVPSVHMGMAEGFHREVSVTARGAAMYRDQRNAPIVLILTADVLIRHGK</sequence>
<name>R9I864_9BACT</name>
<evidence type="ECO:0000313" key="1">
    <source>
        <dbReference type="EMBL" id="EOS09565.1"/>
    </source>
</evidence>
<dbReference type="Proteomes" id="UP000014200">
    <property type="component" value="Unassembled WGS sequence"/>
</dbReference>
<evidence type="ECO:0000313" key="2">
    <source>
        <dbReference type="Proteomes" id="UP000014200"/>
    </source>
</evidence>
<dbReference type="STRING" id="1235788.C802_03678"/>
<keyword evidence="2" id="KW-1185">Reference proteome</keyword>
<accession>R9I864</accession>
<gene>
    <name evidence="1" type="ORF">C802_03678</name>
</gene>
<reference evidence="1 2" key="1">
    <citation type="submission" date="2013-04" db="EMBL/GenBank/DDBJ databases">
        <title>The Genome Sequence of Bacteroides massiliensis dnLKV3.</title>
        <authorList>
            <consortium name="The Broad Institute Genomics Platform"/>
            <consortium name="The Broad Institute Genome Sequencing Center for Infectious Disease"/>
            <person name="Earl A."/>
            <person name="Xavier R."/>
            <person name="Kuhn K."/>
            <person name="Stappenbeck T."/>
            <person name="Walker B."/>
            <person name="Young S."/>
            <person name="Zeng Q."/>
            <person name="Gargeya S."/>
            <person name="Fitzgerald M."/>
            <person name="Haas B."/>
            <person name="Abouelleil A."/>
            <person name="Allen A.W."/>
            <person name="Alvarado L."/>
            <person name="Arachchi H.M."/>
            <person name="Berlin A.M."/>
            <person name="Chapman S.B."/>
            <person name="Gainer-Dewar J."/>
            <person name="Goldberg J."/>
            <person name="Griggs A."/>
            <person name="Gujja S."/>
            <person name="Hansen M."/>
            <person name="Howarth C."/>
            <person name="Imamovic A."/>
            <person name="Ireland A."/>
            <person name="Larimer J."/>
            <person name="McCowan C."/>
            <person name="Murphy C."/>
            <person name="Pearson M."/>
            <person name="Poon T.W."/>
            <person name="Priest M."/>
            <person name="Roberts A."/>
            <person name="Saif S."/>
            <person name="Shea T."/>
            <person name="Sisk P."/>
            <person name="Sykes S."/>
            <person name="Wortman J."/>
            <person name="Nusbaum C."/>
            <person name="Birren B."/>
        </authorList>
    </citation>
    <scope>NUCLEOTIDE SEQUENCE [LARGE SCALE GENOMIC DNA]</scope>
    <source>
        <strain evidence="2">dnLKV3</strain>
    </source>
</reference>
<dbReference type="EMBL" id="ASSP01000022">
    <property type="protein sequence ID" value="EOS09565.1"/>
    <property type="molecule type" value="Genomic_DNA"/>
</dbReference>
<comment type="caution">
    <text evidence="1">The sequence shown here is derived from an EMBL/GenBank/DDBJ whole genome shotgun (WGS) entry which is preliminary data.</text>
</comment>
<protein>
    <submittedName>
        <fullName evidence="1">Uncharacterized protein</fullName>
    </submittedName>
</protein>
<dbReference type="HOGENOM" id="CLU_1559894_0_0_10"/>
<organism evidence="1 2">
    <name type="scientific">Phocaeicola sartorii</name>
    <dbReference type="NCBI Taxonomy" id="671267"/>
    <lineage>
        <taxon>Bacteria</taxon>
        <taxon>Pseudomonadati</taxon>
        <taxon>Bacteroidota</taxon>
        <taxon>Bacteroidia</taxon>
        <taxon>Bacteroidales</taxon>
        <taxon>Bacteroidaceae</taxon>
        <taxon>Phocaeicola</taxon>
    </lineage>
</organism>
<proteinExistence type="predicted"/>
<dbReference type="AlphaFoldDB" id="R9I864"/>